<comment type="similarity">
    <text evidence="4 16">Belongs to the diacylglycerol acyltransferase family.</text>
</comment>
<dbReference type="PANTHER" id="PTHR12317">
    <property type="entry name" value="DIACYLGLYCEROL O-ACYLTRANSFERASE"/>
    <property type="match status" value="1"/>
</dbReference>
<evidence type="ECO:0000256" key="3">
    <source>
        <dbReference type="ARBA" id="ARBA00005189"/>
    </source>
</evidence>
<dbReference type="CDD" id="cd07987">
    <property type="entry name" value="LPLAT_MGAT-like"/>
    <property type="match status" value="1"/>
</dbReference>
<dbReference type="Pfam" id="PF03982">
    <property type="entry name" value="DAGAT"/>
    <property type="match status" value="1"/>
</dbReference>
<keyword evidence="7" id="KW-0808">Transferase</keyword>
<evidence type="ECO:0000256" key="6">
    <source>
        <dbReference type="ARBA" id="ARBA00022516"/>
    </source>
</evidence>
<evidence type="ECO:0000256" key="12">
    <source>
        <dbReference type="ARBA" id="ARBA00023098"/>
    </source>
</evidence>
<keyword evidence="10 16" id="KW-0256">Endoplasmic reticulum</keyword>
<dbReference type="GO" id="GO:0005789">
    <property type="term" value="C:endoplasmic reticulum membrane"/>
    <property type="evidence" value="ECO:0007669"/>
    <property type="project" value="UniProtKB-SubCell"/>
</dbReference>
<evidence type="ECO:0000256" key="11">
    <source>
        <dbReference type="ARBA" id="ARBA00022989"/>
    </source>
</evidence>
<keyword evidence="12 16" id="KW-0443">Lipid metabolism</keyword>
<dbReference type="OrthoDB" id="264532at2759"/>
<keyword evidence="9" id="KW-0319">Glycerol metabolism</keyword>
<accession>A0A177WTR4</accession>
<evidence type="ECO:0000256" key="15">
    <source>
        <dbReference type="ARBA" id="ARBA00048109"/>
    </source>
</evidence>
<evidence type="ECO:0000256" key="8">
    <source>
        <dbReference type="ARBA" id="ARBA00022692"/>
    </source>
</evidence>
<keyword evidence="8" id="KW-0812">Transmembrane</keyword>
<dbReference type="GO" id="GO:0004144">
    <property type="term" value="F:diacylglycerol O-acyltransferase activity"/>
    <property type="evidence" value="ECO:0007669"/>
    <property type="project" value="UniProtKB-UniRule"/>
</dbReference>
<organism evidence="17 18">
    <name type="scientific">Batrachochytrium dendrobatidis (strain JEL423)</name>
    <dbReference type="NCBI Taxonomy" id="403673"/>
    <lineage>
        <taxon>Eukaryota</taxon>
        <taxon>Fungi</taxon>
        <taxon>Fungi incertae sedis</taxon>
        <taxon>Chytridiomycota</taxon>
        <taxon>Chytridiomycota incertae sedis</taxon>
        <taxon>Chytridiomycetes</taxon>
        <taxon>Rhizophydiales</taxon>
        <taxon>Rhizophydiales incertae sedis</taxon>
        <taxon>Batrachochytrium</taxon>
    </lineage>
</organism>
<dbReference type="UniPathway" id="UPA00282"/>
<dbReference type="GO" id="GO:0006071">
    <property type="term" value="P:glycerol metabolic process"/>
    <property type="evidence" value="ECO:0007669"/>
    <property type="project" value="UniProtKB-UniRule"/>
</dbReference>
<comment type="subcellular location">
    <subcellularLocation>
        <location evidence="1 16">Endoplasmic reticulum membrane</location>
        <topology evidence="1 16">Multi-pass membrane protein</topology>
    </subcellularLocation>
</comment>
<evidence type="ECO:0000256" key="10">
    <source>
        <dbReference type="ARBA" id="ARBA00022824"/>
    </source>
</evidence>
<evidence type="ECO:0000256" key="16">
    <source>
        <dbReference type="RuleBase" id="RU367023"/>
    </source>
</evidence>
<evidence type="ECO:0000256" key="14">
    <source>
        <dbReference type="ARBA" id="ARBA00023315"/>
    </source>
</evidence>
<comment type="pathway">
    <text evidence="3">Lipid metabolism.</text>
</comment>
<evidence type="ECO:0000256" key="2">
    <source>
        <dbReference type="ARBA" id="ARBA00004771"/>
    </source>
</evidence>
<dbReference type="EC" id="2.3.1.20" evidence="5 16"/>
<protein>
    <recommendedName>
        <fullName evidence="5 16">Diacylglycerol O-acyltransferase</fullName>
        <ecNumber evidence="5 16">2.3.1.20</ecNumber>
    </recommendedName>
</protein>
<comment type="catalytic activity">
    <reaction evidence="15 16">
        <text>an acyl-CoA + a 1,2-diacyl-sn-glycerol = a triacyl-sn-glycerol + CoA</text>
        <dbReference type="Rhea" id="RHEA:10868"/>
        <dbReference type="ChEBI" id="CHEBI:17815"/>
        <dbReference type="ChEBI" id="CHEBI:57287"/>
        <dbReference type="ChEBI" id="CHEBI:58342"/>
        <dbReference type="ChEBI" id="CHEBI:64615"/>
        <dbReference type="EC" id="2.3.1.20"/>
    </reaction>
</comment>
<dbReference type="PANTHER" id="PTHR12317:SF0">
    <property type="entry name" value="ACYLTRANSFERASE"/>
    <property type="match status" value="1"/>
</dbReference>
<sequence>MSGMQMAPLNVPFSRRRQTAAVVLWLLLLPCCLALFIFMLITPPLLPFALGYIVYIMLDSTPQQGGRKVMWLRRLSLWKWLADFFPISLVKTVDLDPKKNYVFGYHPHANSILKSHRLLGIISLGAWSNFATEATHFSQEFKGIDLRLMTLAANFRMPFFREIILHLGICSASRESCDYVLKQGQGNAIMIVVGGAAEALNAHPGTCDLVLVKRFGFVKVALRAGACLVPVFSFGENDIWDQVSTPKDSFIRKYQKWFQKIASFSPPLLHGRGIFTYNMGILPYRRRIVSVVGKPIQCPKIDNPTLEETQTFHKLYMEGLQELYNTHKDTYAPDRKSDLNFVDE</sequence>
<evidence type="ECO:0000256" key="13">
    <source>
        <dbReference type="ARBA" id="ARBA00023136"/>
    </source>
</evidence>
<dbReference type="InterPro" id="IPR007130">
    <property type="entry name" value="DAGAT"/>
</dbReference>
<comment type="function">
    <text evidence="16">Catalyzes the terminal and only committed step in triacylglycerol synthesis by using diacylglycerol and fatty acyl CoA as substrates.</text>
</comment>
<comment type="pathway">
    <text evidence="2 16">Glycerolipid metabolism; triacylglycerol biosynthesis.</text>
</comment>
<keyword evidence="14 16" id="KW-0012">Acyltransferase</keyword>
<evidence type="ECO:0000256" key="7">
    <source>
        <dbReference type="ARBA" id="ARBA00022679"/>
    </source>
</evidence>
<dbReference type="EMBL" id="DS022309">
    <property type="protein sequence ID" value="OAJ43035.1"/>
    <property type="molecule type" value="Genomic_DNA"/>
</dbReference>
<dbReference type="eggNOG" id="KOG0831">
    <property type="taxonomic scope" value="Eukaryota"/>
</dbReference>
<proteinExistence type="inferred from homology"/>
<keyword evidence="6 16" id="KW-0444">Lipid biosynthesis</keyword>
<dbReference type="Proteomes" id="UP000077115">
    <property type="component" value="Unassembled WGS sequence"/>
</dbReference>
<dbReference type="GO" id="GO:0019432">
    <property type="term" value="P:triglyceride biosynthetic process"/>
    <property type="evidence" value="ECO:0007669"/>
    <property type="project" value="UniProtKB-UniRule"/>
</dbReference>
<gene>
    <name evidence="17" type="ORF">BDEG_26419</name>
</gene>
<dbReference type="STRING" id="403673.A0A177WTR4"/>
<name>A0A177WTR4_BATDL</name>
<keyword evidence="13" id="KW-0472">Membrane</keyword>
<keyword evidence="11" id="KW-1133">Transmembrane helix</keyword>
<evidence type="ECO:0000256" key="5">
    <source>
        <dbReference type="ARBA" id="ARBA00013244"/>
    </source>
</evidence>
<reference evidence="17 18" key="1">
    <citation type="submission" date="2006-10" db="EMBL/GenBank/DDBJ databases">
        <title>The Genome Sequence of Batrachochytrium dendrobatidis JEL423.</title>
        <authorList>
            <consortium name="The Broad Institute Genome Sequencing Platform"/>
            <person name="Birren B."/>
            <person name="Lander E."/>
            <person name="Galagan J."/>
            <person name="Cuomo C."/>
            <person name="Devon K."/>
            <person name="Jaffe D."/>
            <person name="Butler J."/>
            <person name="Alvarez P."/>
            <person name="Gnerre S."/>
            <person name="Grabherr M."/>
            <person name="Kleber M."/>
            <person name="Mauceli E."/>
            <person name="Brockman W."/>
            <person name="Young S."/>
            <person name="LaButti K."/>
            <person name="Sykes S."/>
            <person name="DeCaprio D."/>
            <person name="Crawford M."/>
            <person name="Koehrsen M."/>
            <person name="Engels R."/>
            <person name="Montgomery P."/>
            <person name="Pearson M."/>
            <person name="Howarth C."/>
            <person name="Larson L."/>
            <person name="White J."/>
            <person name="O'Leary S."/>
            <person name="Kodira C."/>
            <person name="Zeng Q."/>
            <person name="Yandava C."/>
            <person name="Alvarado L."/>
            <person name="Longcore J."/>
            <person name="James T."/>
        </authorList>
    </citation>
    <scope>NUCLEOTIDE SEQUENCE [LARGE SCALE GENOMIC DNA]</scope>
    <source>
        <strain evidence="17 18">JEL423</strain>
    </source>
</reference>
<evidence type="ECO:0000313" key="17">
    <source>
        <dbReference type="EMBL" id="OAJ43035.1"/>
    </source>
</evidence>
<evidence type="ECO:0000256" key="9">
    <source>
        <dbReference type="ARBA" id="ARBA00022798"/>
    </source>
</evidence>
<evidence type="ECO:0000256" key="1">
    <source>
        <dbReference type="ARBA" id="ARBA00004477"/>
    </source>
</evidence>
<reference evidence="17 18" key="2">
    <citation type="submission" date="2016-05" db="EMBL/GenBank/DDBJ databases">
        <title>Lineage-specific infection strategies underlie the spectrum of fungal disease in amphibians.</title>
        <authorList>
            <person name="Cuomo C.A."/>
            <person name="Farrer R.A."/>
            <person name="James T."/>
            <person name="Longcore J."/>
            <person name="Birren B."/>
        </authorList>
    </citation>
    <scope>NUCLEOTIDE SEQUENCE [LARGE SCALE GENOMIC DNA]</scope>
    <source>
        <strain evidence="17 18">JEL423</strain>
    </source>
</reference>
<evidence type="ECO:0000256" key="4">
    <source>
        <dbReference type="ARBA" id="ARBA00005420"/>
    </source>
</evidence>
<dbReference type="VEuPathDB" id="FungiDB:BDEG_26419"/>
<dbReference type="AlphaFoldDB" id="A0A177WTR4"/>
<evidence type="ECO:0000313" key="18">
    <source>
        <dbReference type="Proteomes" id="UP000077115"/>
    </source>
</evidence>